<feature type="domain" description="H15" evidence="9">
    <location>
        <begin position="18"/>
        <end position="94"/>
    </location>
</feature>
<dbReference type="GO" id="GO:0031492">
    <property type="term" value="F:nucleosomal DNA binding"/>
    <property type="evidence" value="ECO:0007669"/>
    <property type="project" value="TreeGrafter"/>
</dbReference>
<dbReference type="WBParaSite" id="Csp11.Scaffold629.g11881.t1">
    <property type="protein sequence ID" value="Csp11.Scaffold629.g11881.t1"/>
    <property type="gene ID" value="Csp11.Scaffold629.g11881"/>
</dbReference>
<dbReference type="GO" id="GO:0045910">
    <property type="term" value="P:negative regulation of DNA recombination"/>
    <property type="evidence" value="ECO:0007669"/>
    <property type="project" value="TreeGrafter"/>
</dbReference>
<dbReference type="PANTHER" id="PTHR11467:SF36">
    <property type="entry name" value="HISTONE 24-RELATED"/>
    <property type="match status" value="1"/>
</dbReference>
<dbReference type="AlphaFoldDB" id="A0A1I7TUD6"/>
<sequence length="162" mass="17093">MSDSVAAPKAKATKIPSAHPPYINMIKEAVKQLKDKKGASKQAILKYISANYKLGDNVLQINSHLRQALKRGVTSKALLQSAGTGANGRFRVPEKAAVAKKPAAPKPAKKTGEKTAKPKKTAAAKVKKPKAVKKVSKPTAKKVSKSPVKKAVKPAAKKATKA</sequence>
<dbReference type="eggNOG" id="KOG4012">
    <property type="taxonomic scope" value="Eukaryota"/>
</dbReference>
<keyword evidence="6 7" id="KW-0539">Nucleus</keyword>
<dbReference type="InterPro" id="IPR036388">
    <property type="entry name" value="WH-like_DNA-bd_sf"/>
</dbReference>
<reference evidence="11" key="1">
    <citation type="submission" date="2016-11" db="UniProtKB">
        <authorList>
            <consortium name="WormBaseParasite"/>
        </authorList>
    </citation>
    <scope>IDENTIFICATION</scope>
</reference>
<dbReference type="STRING" id="1561998.A0A1I7TUD6"/>
<keyword evidence="3 7" id="KW-0158">Chromosome</keyword>
<dbReference type="GO" id="GO:0005634">
    <property type="term" value="C:nucleus"/>
    <property type="evidence" value="ECO:0007669"/>
    <property type="project" value="UniProtKB-SubCell"/>
</dbReference>
<dbReference type="InterPro" id="IPR036390">
    <property type="entry name" value="WH_DNA-bd_sf"/>
</dbReference>
<dbReference type="SMART" id="SM00526">
    <property type="entry name" value="H15"/>
    <property type="match status" value="1"/>
</dbReference>
<dbReference type="PROSITE" id="PS51504">
    <property type="entry name" value="H15"/>
    <property type="match status" value="1"/>
</dbReference>
<dbReference type="SUPFAM" id="SSF46785">
    <property type="entry name" value="Winged helix' DNA-binding domain"/>
    <property type="match status" value="1"/>
</dbReference>
<evidence type="ECO:0000256" key="1">
    <source>
        <dbReference type="ARBA" id="ARBA00004123"/>
    </source>
</evidence>
<evidence type="ECO:0000256" key="6">
    <source>
        <dbReference type="ARBA" id="ARBA00023242"/>
    </source>
</evidence>
<dbReference type="Pfam" id="PF00538">
    <property type="entry name" value="Linker_histone"/>
    <property type="match status" value="1"/>
</dbReference>
<dbReference type="GO" id="GO:0000786">
    <property type="term" value="C:nucleosome"/>
    <property type="evidence" value="ECO:0007669"/>
    <property type="project" value="InterPro"/>
</dbReference>
<keyword evidence="10" id="KW-1185">Reference proteome</keyword>
<dbReference type="PRINTS" id="PR00624">
    <property type="entry name" value="HISTONEH5"/>
</dbReference>
<feature type="region of interest" description="Disordered" evidence="8">
    <location>
        <begin position="80"/>
        <end position="162"/>
    </location>
</feature>
<dbReference type="CDD" id="cd00073">
    <property type="entry name" value="H15"/>
    <property type="match status" value="1"/>
</dbReference>
<keyword evidence="4" id="KW-0007">Acetylation</keyword>
<evidence type="ECO:0000256" key="4">
    <source>
        <dbReference type="ARBA" id="ARBA00022990"/>
    </source>
</evidence>
<organism evidence="10 11">
    <name type="scientific">Caenorhabditis tropicalis</name>
    <dbReference type="NCBI Taxonomy" id="1561998"/>
    <lineage>
        <taxon>Eukaryota</taxon>
        <taxon>Metazoa</taxon>
        <taxon>Ecdysozoa</taxon>
        <taxon>Nematoda</taxon>
        <taxon>Chromadorea</taxon>
        <taxon>Rhabditida</taxon>
        <taxon>Rhabditina</taxon>
        <taxon>Rhabditomorpha</taxon>
        <taxon>Rhabditoidea</taxon>
        <taxon>Rhabditidae</taxon>
        <taxon>Peloderinae</taxon>
        <taxon>Caenorhabditis</taxon>
    </lineage>
</organism>
<accession>A0A1I7TUD6</accession>
<dbReference type="FunFam" id="1.10.10.10:FF:000140">
    <property type="entry name" value="Histone H1.0"/>
    <property type="match status" value="1"/>
</dbReference>
<comment type="similarity">
    <text evidence="7">Belongs to the histone H1/H5 family.</text>
</comment>
<name>A0A1I7TUD6_9PELO</name>
<evidence type="ECO:0000313" key="11">
    <source>
        <dbReference type="WBParaSite" id="Csp11.Scaffold629.g11881.t1"/>
    </source>
</evidence>
<evidence type="ECO:0000313" key="10">
    <source>
        <dbReference type="Proteomes" id="UP000095282"/>
    </source>
</evidence>
<evidence type="ECO:0000256" key="2">
    <source>
        <dbReference type="ARBA" id="ARBA00004286"/>
    </source>
</evidence>
<dbReference type="Proteomes" id="UP000095282">
    <property type="component" value="Unplaced"/>
</dbReference>
<evidence type="ECO:0000256" key="5">
    <source>
        <dbReference type="ARBA" id="ARBA00023125"/>
    </source>
</evidence>
<evidence type="ECO:0000259" key="9">
    <source>
        <dbReference type="PROSITE" id="PS51504"/>
    </source>
</evidence>
<dbReference type="Gene3D" id="1.10.10.10">
    <property type="entry name" value="Winged helix-like DNA-binding domain superfamily/Winged helix DNA-binding domain"/>
    <property type="match status" value="1"/>
</dbReference>
<dbReference type="GO" id="GO:0003690">
    <property type="term" value="F:double-stranded DNA binding"/>
    <property type="evidence" value="ECO:0007669"/>
    <property type="project" value="TreeGrafter"/>
</dbReference>
<comment type="subcellular location">
    <subcellularLocation>
        <location evidence="2">Chromosome</location>
    </subcellularLocation>
    <subcellularLocation>
        <location evidence="1 7">Nucleus</location>
    </subcellularLocation>
</comment>
<keyword evidence="5 7" id="KW-0238">DNA-binding</keyword>
<dbReference type="GO" id="GO:0006334">
    <property type="term" value="P:nucleosome assembly"/>
    <property type="evidence" value="ECO:0007669"/>
    <property type="project" value="InterPro"/>
</dbReference>
<dbReference type="GO" id="GO:0030527">
    <property type="term" value="F:structural constituent of chromatin"/>
    <property type="evidence" value="ECO:0007669"/>
    <property type="project" value="InterPro"/>
</dbReference>
<dbReference type="GO" id="GO:0030261">
    <property type="term" value="P:chromosome condensation"/>
    <property type="evidence" value="ECO:0007669"/>
    <property type="project" value="TreeGrafter"/>
</dbReference>
<protein>
    <submittedName>
        <fullName evidence="11">H15 domain-containing protein</fullName>
    </submittedName>
</protein>
<dbReference type="PANTHER" id="PTHR11467">
    <property type="entry name" value="HISTONE H1"/>
    <property type="match status" value="1"/>
</dbReference>
<evidence type="ECO:0000256" key="3">
    <source>
        <dbReference type="ARBA" id="ARBA00022454"/>
    </source>
</evidence>
<dbReference type="InterPro" id="IPR005819">
    <property type="entry name" value="H1/H5"/>
</dbReference>
<evidence type="ECO:0000256" key="8">
    <source>
        <dbReference type="SAM" id="MobiDB-lite"/>
    </source>
</evidence>
<dbReference type="InterPro" id="IPR005818">
    <property type="entry name" value="Histone_H1/H5_H15"/>
</dbReference>
<feature type="compositionally biased region" description="Basic residues" evidence="8">
    <location>
        <begin position="117"/>
        <end position="162"/>
    </location>
</feature>
<proteinExistence type="inferred from homology"/>
<evidence type="ECO:0000256" key="7">
    <source>
        <dbReference type="RuleBase" id="RU003894"/>
    </source>
</evidence>